<dbReference type="HOGENOM" id="CLU_001265_47_0_6"/>
<proteinExistence type="inferred from homology"/>
<keyword evidence="8" id="KW-0997">Cell inner membrane</keyword>
<accession>C0N4Z2</accession>
<feature type="transmembrane region" description="Helical" evidence="8">
    <location>
        <begin position="70"/>
        <end position="93"/>
    </location>
</feature>
<sequence>MILLLAALTAMAPLAIDAYLPAMPQMADFFTVSIHDIELSLSLFLAGFAIGQIIGGPFSDHFGRRAATGIGISLFCLGTLGIILSPSIAWLWGFRIIEAIGGGLAVVNSAAIIRDFSKGQESARHLSNMAIIMMLAPLLAPVIGMLLLHISGWRLVFDFLLLYGLLIGATLFFKLPETRIKTEDRPNAFRRYWMVLSNRYAVGFLFSQCFALGGMFAFITGSPSVYMGFFGVSETVYPFLFGTNVVAMMLFNRLNVRLLKQHQPRVILSVGQAGQVITASLLLAYVSLSSTPSLYIVTPLIIIFIGIMGLIVSNATSSTVEFFPTNSATATALLGAAGFTTGAIAGAIVGILGDGTAFPMALVMFTCAATAPLLRFLVQAGK</sequence>
<dbReference type="PROSITE" id="PS50850">
    <property type="entry name" value="MFS"/>
    <property type="match status" value="1"/>
</dbReference>
<feature type="transmembrane region" description="Helical" evidence="8">
    <location>
        <begin position="294"/>
        <end position="316"/>
    </location>
</feature>
<dbReference type="CDD" id="cd17320">
    <property type="entry name" value="MFS_MdfA_MDR_like"/>
    <property type="match status" value="1"/>
</dbReference>
<evidence type="ECO:0000256" key="4">
    <source>
        <dbReference type="ARBA" id="ARBA00022475"/>
    </source>
</evidence>
<protein>
    <recommendedName>
        <fullName evidence="8">Bcr/CflA family efflux transporter</fullName>
    </recommendedName>
</protein>
<keyword evidence="7 8" id="KW-0472">Membrane</keyword>
<keyword evidence="4" id="KW-1003">Cell membrane</keyword>
<evidence type="ECO:0000259" key="9">
    <source>
        <dbReference type="PROSITE" id="PS50850"/>
    </source>
</evidence>
<evidence type="ECO:0000256" key="5">
    <source>
        <dbReference type="ARBA" id="ARBA00022692"/>
    </source>
</evidence>
<feature type="transmembrane region" description="Helical" evidence="8">
    <location>
        <begin position="129"/>
        <end position="150"/>
    </location>
</feature>
<evidence type="ECO:0000256" key="7">
    <source>
        <dbReference type="ARBA" id="ARBA00023136"/>
    </source>
</evidence>
<evidence type="ECO:0000256" key="3">
    <source>
        <dbReference type="ARBA" id="ARBA00022448"/>
    </source>
</evidence>
<keyword evidence="5 8" id="KW-0812">Transmembrane</keyword>
<feature type="transmembrane region" description="Helical" evidence="8">
    <location>
        <begin position="99"/>
        <end position="117"/>
    </location>
</feature>
<dbReference type="PANTHER" id="PTHR23502:SF132">
    <property type="entry name" value="POLYAMINE TRANSPORTER 2-RELATED"/>
    <property type="match status" value="1"/>
</dbReference>
<name>C0N4Z2_9GAMM</name>
<evidence type="ECO:0000256" key="6">
    <source>
        <dbReference type="ARBA" id="ARBA00022989"/>
    </source>
</evidence>
<dbReference type="InterPro" id="IPR020846">
    <property type="entry name" value="MFS_dom"/>
</dbReference>
<feature type="transmembrane region" description="Helical" evidence="8">
    <location>
        <begin position="41"/>
        <end position="58"/>
    </location>
</feature>
<feature type="transmembrane region" description="Helical" evidence="8">
    <location>
        <begin position="358"/>
        <end position="378"/>
    </location>
</feature>
<dbReference type="GO" id="GO:0042910">
    <property type="term" value="F:xenobiotic transmembrane transporter activity"/>
    <property type="evidence" value="ECO:0007669"/>
    <property type="project" value="InterPro"/>
</dbReference>
<dbReference type="EMBL" id="GG657896">
    <property type="protein sequence ID" value="EEF80157.1"/>
    <property type="molecule type" value="Genomic_DNA"/>
</dbReference>
<dbReference type="PANTHER" id="PTHR23502">
    <property type="entry name" value="MAJOR FACILITATOR SUPERFAMILY"/>
    <property type="match status" value="1"/>
</dbReference>
<evidence type="ECO:0000313" key="11">
    <source>
        <dbReference type="Proteomes" id="UP000004679"/>
    </source>
</evidence>
<dbReference type="GO" id="GO:1990961">
    <property type="term" value="P:xenobiotic detoxification by transmembrane export across the plasma membrane"/>
    <property type="evidence" value="ECO:0007669"/>
    <property type="project" value="InterPro"/>
</dbReference>
<keyword evidence="11" id="KW-1185">Reference proteome</keyword>
<comment type="caution">
    <text evidence="8">Lacks conserved residue(s) required for the propagation of feature annotation.</text>
</comment>
<dbReference type="AlphaFoldDB" id="C0N4Z2"/>
<dbReference type="PROSITE" id="PS00216">
    <property type="entry name" value="SUGAR_TRANSPORT_1"/>
    <property type="match status" value="1"/>
</dbReference>
<dbReference type="InterPro" id="IPR004812">
    <property type="entry name" value="Efflux_drug-R_Bcr/CmlA"/>
</dbReference>
<evidence type="ECO:0000256" key="8">
    <source>
        <dbReference type="RuleBase" id="RU365088"/>
    </source>
</evidence>
<dbReference type="InterPro" id="IPR011701">
    <property type="entry name" value="MFS"/>
</dbReference>
<comment type="subcellular location">
    <subcellularLocation>
        <location evidence="8">Cell inner membrane</location>
        <topology evidence="8">Multi-pass membrane protein</topology>
    </subcellularLocation>
    <subcellularLocation>
        <location evidence="1">Cell membrane</location>
        <topology evidence="1">Multi-pass membrane protein</topology>
    </subcellularLocation>
</comment>
<evidence type="ECO:0000313" key="10">
    <source>
        <dbReference type="EMBL" id="EEF80157.1"/>
    </source>
</evidence>
<keyword evidence="3 8" id="KW-0813">Transport</keyword>
<evidence type="ECO:0000256" key="1">
    <source>
        <dbReference type="ARBA" id="ARBA00004651"/>
    </source>
</evidence>
<dbReference type="GO" id="GO:0005886">
    <property type="term" value="C:plasma membrane"/>
    <property type="evidence" value="ECO:0007669"/>
    <property type="project" value="UniProtKB-SubCell"/>
</dbReference>
<feature type="transmembrane region" description="Helical" evidence="8">
    <location>
        <begin position="200"/>
        <end position="221"/>
    </location>
</feature>
<feature type="domain" description="Major facilitator superfamily (MFS) profile" evidence="9">
    <location>
        <begin position="1"/>
        <end position="382"/>
    </location>
</feature>
<organism evidence="10 11">
    <name type="scientific">Methylophaga thiooxydans DMS010</name>
    <dbReference type="NCBI Taxonomy" id="637616"/>
    <lineage>
        <taxon>Bacteria</taxon>
        <taxon>Pseudomonadati</taxon>
        <taxon>Pseudomonadota</taxon>
        <taxon>Gammaproteobacteria</taxon>
        <taxon>Thiotrichales</taxon>
        <taxon>Piscirickettsiaceae</taxon>
        <taxon>Methylophaga</taxon>
    </lineage>
</organism>
<dbReference type="Gene3D" id="1.20.1720.10">
    <property type="entry name" value="Multidrug resistance protein D"/>
    <property type="match status" value="1"/>
</dbReference>
<reference evidence="10 11" key="1">
    <citation type="journal article" date="2011" name="J. Bacteriol.">
        <title>Draft genome sequence of the chemolithoheterotrophic, halophilic methylotroph Methylophaga thiooxydans DMS010.</title>
        <authorList>
            <person name="Boden R."/>
            <person name="Ferriera S."/>
            <person name="Johnson J."/>
            <person name="Kelly D.P."/>
            <person name="Murrell J.C."/>
            <person name="Schafer H."/>
        </authorList>
    </citation>
    <scope>NUCLEOTIDE SEQUENCE [LARGE SCALE GENOMIC DNA]</scope>
    <source>
        <strain evidence="10 11">DMS010</strain>
    </source>
</reference>
<evidence type="ECO:0000256" key="2">
    <source>
        <dbReference type="ARBA" id="ARBA00006236"/>
    </source>
</evidence>
<dbReference type="InterPro" id="IPR005829">
    <property type="entry name" value="Sugar_transporter_CS"/>
</dbReference>
<dbReference type="Pfam" id="PF07690">
    <property type="entry name" value="MFS_1"/>
    <property type="match status" value="1"/>
</dbReference>
<feature type="transmembrane region" description="Helical" evidence="8">
    <location>
        <begin position="236"/>
        <end position="254"/>
    </location>
</feature>
<keyword evidence="6 8" id="KW-1133">Transmembrane helix</keyword>
<feature type="transmembrane region" description="Helical" evidence="8">
    <location>
        <begin position="266"/>
        <end position="288"/>
    </location>
</feature>
<dbReference type="SUPFAM" id="SSF103473">
    <property type="entry name" value="MFS general substrate transporter"/>
    <property type="match status" value="1"/>
</dbReference>
<feature type="transmembrane region" description="Helical" evidence="8">
    <location>
        <begin position="156"/>
        <end position="175"/>
    </location>
</feature>
<feature type="transmembrane region" description="Helical" evidence="8">
    <location>
        <begin position="328"/>
        <end position="352"/>
    </location>
</feature>
<comment type="similarity">
    <text evidence="2 8">Belongs to the major facilitator superfamily. Bcr/CmlA family.</text>
</comment>
<gene>
    <name evidence="10" type="ORF">MDMS009_1314</name>
</gene>
<dbReference type="InterPro" id="IPR036259">
    <property type="entry name" value="MFS_trans_sf"/>
</dbReference>
<dbReference type="NCBIfam" id="TIGR00710">
    <property type="entry name" value="efflux_Bcr_CflA"/>
    <property type="match status" value="1"/>
</dbReference>
<dbReference type="Proteomes" id="UP000004679">
    <property type="component" value="Unassembled WGS sequence"/>
</dbReference>